<dbReference type="Gene3D" id="3.40.50.880">
    <property type="match status" value="1"/>
</dbReference>
<evidence type="ECO:0000313" key="2">
    <source>
        <dbReference type="EMBL" id="AVI06925.1"/>
    </source>
</evidence>
<evidence type="ECO:0000313" key="4">
    <source>
        <dbReference type="Proteomes" id="UP000665944"/>
    </source>
</evidence>
<reference evidence="3 4" key="2">
    <citation type="submission" date="2022-06" db="EMBL/GenBank/DDBJ databases">
        <title>Staphylococcus hominis ShoR14 genome sequence.</title>
        <authorList>
            <person name="Yeo C.C."/>
            <person name="Chew C.H."/>
            <person name="Che Hamzah A.M."/>
            <person name="Al-Trad E.I."/>
        </authorList>
    </citation>
    <scope>NUCLEOTIDE SEQUENCE [LARGE SCALE GENOMIC DNA]</scope>
    <source>
        <strain evidence="3 4">ShoR14</strain>
    </source>
</reference>
<keyword evidence="4" id="KW-1185">Reference proteome</keyword>
<sequence length="223" mass="25713">MRINILQHTPNEGPGVIRDWATEHHHELYIYHPYFNGGIIPNVKETDLLIILGGPMSPNNEDKWIFEERELIRNLIQQNKPIFGICFGAQQITKALGYTVGKSPVKEVGWNKVYLESSIIPNIPKELMALHWHEETFYIPKNAQLLFSSQYLKNQGFILNNNIIGLQFHFESSAHDIKEIVMNDASYAVDSVLNQTSEQILNQEVPKENKEVMFKLLDFITSH</sequence>
<dbReference type="RefSeq" id="WP_017175268.1">
    <property type="nucleotide sequence ID" value="NZ_CP014567.1"/>
</dbReference>
<dbReference type="CDD" id="cd01741">
    <property type="entry name" value="GATase1_1"/>
    <property type="match status" value="1"/>
</dbReference>
<dbReference type="PROSITE" id="PS51273">
    <property type="entry name" value="GATASE_TYPE_1"/>
    <property type="match status" value="1"/>
</dbReference>
<reference evidence="2" key="1">
    <citation type="submission" date="2016-02" db="EMBL/GenBank/DDBJ databases">
        <title>Genomic sequence of a clinical Staphylococcus hominis isolate.</title>
        <authorList>
            <person name="McClure J.M."/>
            <person name="Zhang K."/>
        </authorList>
    </citation>
    <scope>NUCLEOTIDE SEQUENCE</scope>
    <source>
        <strain evidence="2">C34847</strain>
    </source>
</reference>
<keyword evidence="3" id="KW-0315">Glutamine amidotransferase</keyword>
<evidence type="ECO:0000313" key="3">
    <source>
        <dbReference type="EMBL" id="MCM5672456.1"/>
    </source>
</evidence>
<dbReference type="PANTHER" id="PTHR42695:SF5">
    <property type="entry name" value="GLUTAMINE AMIDOTRANSFERASE YLR126C-RELATED"/>
    <property type="match status" value="1"/>
</dbReference>
<dbReference type="InterPro" id="IPR017926">
    <property type="entry name" value="GATASE"/>
</dbReference>
<dbReference type="PRINTS" id="PR00096">
    <property type="entry name" value="GATASE"/>
</dbReference>
<dbReference type="GO" id="GO:0005829">
    <property type="term" value="C:cytosol"/>
    <property type="evidence" value="ECO:0007669"/>
    <property type="project" value="TreeGrafter"/>
</dbReference>
<organism evidence="2">
    <name type="scientific">Staphylococcus hominis</name>
    <dbReference type="NCBI Taxonomy" id="1290"/>
    <lineage>
        <taxon>Bacteria</taxon>
        <taxon>Bacillati</taxon>
        <taxon>Bacillota</taxon>
        <taxon>Bacilli</taxon>
        <taxon>Bacillales</taxon>
        <taxon>Staphylococcaceae</taxon>
        <taxon>Staphylococcus</taxon>
    </lineage>
</organism>
<protein>
    <submittedName>
        <fullName evidence="2">GMP synthase</fullName>
    </submittedName>
    <submittedName>
        <fullName evidence="3">Type 1 glutamine amidotransferase</fullName>
    </submittedName>
</protein>
<dbReference type="InterPro" id="IPR029062">
    <property type="entry name" value="Class_I_gatase-like"/>
</dbReference>
<accession>A0A3S7GWX3</accession>
<dbReference type="SUPFAM" id="SSF52317">
    <property type="entry name" value="Class I glutamine amidotransferase-like"/>
    <property type="match status" value="1"/>
</dbReference>
<dbReference type="EMBL" id="JAGHKT020000007">
    <property type="protein sequence ID" value="MCM5672456.1"/>
    <property type="molecule type" value="Genomic_DNA"/>
</dbReference>
<dbReference type="AlphaFoldDB" id="A0A3S7GWX3"/>
<proteinExistence type="predicted"/>
<evidence type="ECO:0000259" key="1">
    <source>
        <dbReference type="Pfam" id="PF00117"/>
    </source>
</evidence>
<dbReference type="EMBL" id="CP014567">
    <property type="protein sequence ID" value="AVI06925.1"/>
    <property type="molecule type" value="Genomic_DNA"/>
</dbReference>
<dbReference type="Pfam" id="PF00117">
    <property type="entry name" value="GATase"/>
    <property type="match status" value="1"/>
</dbReference>
<dbReference type="Proteomes" id="UP000665944">
    <property type="component" value="Unassembled WGS sequence"/>
</dbReference>
<feature type="domain" description="Glutamine amidotransferase" evidence="1">
    <location>
        <begin position="43"/>
        <end position="177"/>
    </location>
</feature>
<dbReference type="InterPro" id="IPR044992">
    <property type="entry name" value="ChyE-like"/>
</dbReference>
<name>A0A3S7GWX3_STAHO</name>
<gene>
    <name evidence="2" type="ORF">AZE34_09160</name>
    <name evidence="3" type="ORF">J7T32_006680</name>
</gene>
<dbReference type="PANTHER" id="PTHR42695">
    <property type="entry name" value="GLUTAMINE AMIDOTRANSFERASE YLR126C-RELATED"/>
    <property type="match status" value="1"/>
</dbReference>